<evidence type="ECO:0000313" key="1">
    <source>
        <dbReference type="EMBL" id="TCZ57944.1"/>
    </source>
</evidence>
<dbReference type="OrthoDB" id="7362049at2"/>
<comment type="caution">
    <text evidence="1">The sequence shown here is derived from an EMBL/GenBank/DDBJ whole genome shotgun (WGS) entry which is preliminary data.</text>
</comment>
<proteinExistence type="predicted"/>
<reference evidence="1 2" key="1">
    <citation type="submission" date="2019-03" db="EMBL/GenBank/DDBJ databases">
        <title>Paracraurococcus aquatilis NE82 genome sequence.</title>
        <authorList>
            <person name="Zhao Y."/>
            <person name="Du Z."/>
        </authorList>
    </citation>
    <scope>NUCLEOTIDE SEQUENCE [LARGE SCALE GENOMIC DNA]</scope>
    <source>
        <strain evidence="1 2">NE82</strain>
    </source>
</reference>
<keyword evidence="2" id="KW-1185">Reference proteome</keyword>
<dbReference type="EMBL" id="SKBM01000017">
    <property type="protein sequence ID" value="TCZ57944.1"/>
    <property type="molecule type" value="Genomic_DNA"/>
</dbReference>
<protein>
    <submittedName>
        <fullName evidence="1">Uncharacterized protein</fullName>
    </submittedName>
</protein>
<evidence type="ECO:0000313" key="2">
    <source>
        <dbReference type="Proteomes" id="UP000295023"/>
    </source>
</evidence>
<organism evidence="1 2">
    <name type="scientific">Roseicella aquatilis</name>
    <dbReference type="NCBI Taxonomy" id="2527868"/>
    <lineage>
        <taxon>Bacteria</taxon>
        <taxon>Pseudomonadati</taxon>
        <taxon>Pseudomonadota</taxon>
        <taxon>Alphaproteobacteria</taxon>
        <taxon>Acetobacterales</taxon>
        <taxon>Roseomonadaceae</taxon>
        <taxon>Roseicella</taxon>
    </lineage>
</organism>
<dbReference type="AlphaFoldDB" id="A0A4R4DEV2"/>
<dbReference type="Proteomes" id="UP000295023">
    <property type="component" value="Unassembled WGS sequence"/>
</dbReference>
<gene>
    <name evidence="1" type="ORF">EXY23_17315</name>
</gene>
<dbReference type="RefSeq" id="WP_132292157.1">
    <property type="nucleotide sequence ID" value="NZ_SKBM01000017.1"/>
</dbReference>
<accession>A0A4R4DEV2</accession>
<sequence>MIRPPPQCQQSGFTPPGLPALRRSALALGLLLPGCASLEPVSGILAAVNIGSVTAIGRTVPDAAISAISGRDCSVVRLDRGQGYCRPKEPPPVPPPTCTRSLGSVDCWRQPPEASPPYRGLADGRAMLTAAQEADRTRRWPGLW</sequence>
<name>A0A4R4DEV2_9PROT</name>